<dbReference type="InterPro" id="IPR017938">
    <property type="entry name" value="Riboflavin_synthase-like_b-brl"/>
</dbReference>
<organism evidence="13 14">
    <name type="scientific">Clytia hemisphaerica</name>
    <dbReference type="NCBI Taxonomy" id="252671"/>
    <lineage>
        <taxon>Eukaryota</taxon>
        <taxon>Metazoa</taxon>
        <taxon>Cnidaria</taxon>
        <taxon>Hydrozoa</taxon>
        <taxon>Hydroidolina</taxon>
        <taxon>Leptothecata</taxon>
        <taxon>Obeliida</taxon>
        <taxon>Clytiidae</taxon>
        <taxon>Clytia</taxon>
    </lineage>
</organism>
<comment type="similarity">
    <text evidence="10">In the C-terminal section; belongs to the flavoprotein pyridine nucleotide cytochrome reductase family.</text>
</comment>
<accession>A0A7M5UR69</accession>
<dbReference type="InterPro" id="IPR001709">
    <property type="entry name" value="Flavoprot_Pyr_Nucl_cyt_Rdtase"/>
</dbReference>
<keyword evidence="6 10" id="KW-0288">FMN</keyword>
<dbReference type="GeneID" id="136807177"/>
<dbReference type="FunFam" id="3.40.50.80:FF:000030">
    <property type="entry name" value="NADPH-dependent diflavin oxidoreductase 1"/>
    <property type="match status" value="1"/>
</dbReference>
<keyword evidence="14" id="KW-1185">Reference proteome</keyword>
<dbReference type="PRINTS" id="PR00369">
    <property type="entry name" value="FLAVODOXIN"/>
</dbReference>
<feature type="binding site" evidence="10">
    <location>
        <begin position="23"/>
        <end position="28"/>
    </location>
    <ligand>
        <name>FMN</name>
        <dbReference type="ChEBI" id="CHEBI:58210"/>
    </ligand>
</feature>
<comment type="catalytic activity">
    <reaction evidence="10">
        <text>2 oxidized [2Fe-2S]-[protein] + NADPH = 2 reduced [2Fe-2S]-[protein] + NADP(+) + H(+)</text>
        <dbReference type="Rhea" id="RHEA:67716"/>
        <dbReference type="Rhea" id="RHEA-COMP:17327"/>
        <dbReference type="Rhea" id="RHEA-COMP:17328"/>
        <dbReference type="ChEBI" id="CHEBI:15378"/>
        <dbReference type="ChEBI" id="CHEBI:33737"/>
        <dbReference type="ChEBI" id="CHEBI:33738"/>
        <dbReference type="ChEBI" id="CHEBI:57783"/>
        <dbReference type="ChEBI" id="CHEBI:58349"/>
    </reaction>
</comment>
<evidence type="ECO:0000256" key="6">
    <source>
        <dbReference type="ARBA" id="ARBA00022643"/>
    </source>
</evidence>
<comment type="cofactor">
    <cofactor evidence="1 10">
        <name>FMN</name>
        <dbReference type="ChEBI" id="CHEBI:58210"/>
    </cofactor>
</comment>
<dbReference type="InterPro" id="IPR023173">
    <property type="entry name" value="NADPH_Cyt_P450_Rdtase_alpha"/>
</dbReference>
<dbReference type="PROSITE" id="PS50902">
    <property type="entry name" value="FLAVODOXIN_LIKE"/>
    <property type="match status" value="1"/>
</dbReference>
<keyword evidence="7 10" id="KW-0274">FAD</keyword>
<comment type="subcellular location">
    <subcellularLocation>
        <location evidence="3 10">Cytoplasm</location>
    </subcellularLocation>
</comment>
<feature type="binding site" evidence="10">
    <location>
        <position position="143"/>
    </location>
    <ligand>
        <name>FMN</name>
        <dbReference type="ChEBI" id="CHEBI:58210"/>
    </ligand>
</feature>
<feature type="binding site" evidence="10">
    <location>
        <position position="569"/>
    </location>
    <ligand>
        <name>NADP(+)</name>
        <dbReference type="ChEBI" id="CHEBI:58349"/>
    </ligand>
</feature>
<dbReference type="Proteomes" id="UP000594262">
    <property type="component" value="Unplaced"/>
</dbReference>
<dbReference type="InterPro" id="IPR001094">
    <property type="entry name" value="Flavdoxin-like"/>
</dbReference>
<evidence type="ECO:0000256" key="10">
    <source>
        <dbReference type="HAMAP-Rule" id="MF_03178"/>
    </source>
</evidence>
<evidence type="ECO:0000313" key="14">
    <source>
        <dbReference type="Proteomes" id="UP000594262"/>
    </source>
</evidence>
<feature type="domain" description="FAD-binding FR-type" evidence="12">
    <location>
        <begin position="217"/>
        <end position="475"/>
    </location>
</feature>
<comment type="caution">
    <text evidence="10">Lacks conserved residue(s) required for the propagation of feature annotation.</text>
</comment>
<feature type="binding site" evidence="10">
    <location>
        <begin position="70"/>
        <end position="73"/>
    </location>
    <ligand>
        <name>FMN</name>
        <dbReference type="ChEBI" id="CHEBI:58210"/>
    </ligand>
</feature>
<feature type="binding site" evidence="10">
    <location>
        <position position="607"/>
    </location>
    <ligand>
        <name>FAD</name>
        <dbReference type="ChEBI" id="CHEBI:57692"/>
    </ligand>
</feature>
<feature type="binding site" evidence="10">
    <location>
        <position position="470"/>
    </location>
    <ligand>
        <name>NADP(+)</name>
        <dbReference type="ChEBI" id="CHEBI:58349"/>
    </ligand>
</feature>
<dbReference type="GO" id="GO:0010181">
    <property type="term" value="F:FMN binding"/>
    <property type="evidence" value="ECO:0007669"/>
    <property type="project" value="UniProtKB-UniRule"/>
</dbReference>
<dbReference type="GO" id="GO:0050660">
    <property type="term" value="F:flavin adenine dinucleotide binding"/>
    <property type="evidence" value="ECO:0007669"/>
    <property type="project" value="UniProtKB-UniRule"/>
</dbReference>
<dbReference type="AlphaFoldDB" id="A0A7M5UR69"/>
<keyword evidence="9 10" id="KW-0560">Oxidoreductase</keyword>
<dbReference type="SUPFAM" id="SSF52218">
    <property type="entry name" value="Flavoproteins"/>
    <property type="match status" value="1"/>
</dbReference>
<evidence type="ECO:0000256" key="9">
    <source>
        <dbReference type="ARBA" id="ARBA00023002"/>
    </source>
</evidence>
<evidence type="ECO:0000256" key="1">
    <source>
        <dbReference type="ARBA" id="ARBA00001917"/>
    </source>
</evidence>
<evidence type="ECO:0000256" key="7">
    <source>
        <dbReference type="ARBA" id="ARBA00022827"/>
    </source>
</evidence>
<dbReference type="InterPro" id="IPR029039">
    <property type="entry name" value="Flavoprotein-like_sf"/>
</dbReference>
<evidence type="ECO:0000256" key="4">
    <source>
        <dbReference type="ARBA" id="ARBA00022490"/>
    </source>
</evidence>
<dbReference type="PRINTS" id="PR00371">
    <property type="entry name" value="FPNCR"/>
</dbReference>
<dbReference type="PANTHER" id="PTHR19384">
    <property type="entry name" value="NITRIC OXIDE SYNTHASE-RELATED"/>
    <property type="match status" value="1"/>
</dbReference>
<feature type="binding site" evidence="10">
    <location>
        <begin position="393"/>
        <end position="396"/>
    </location>
    <ligand>
        <name>FAD</name>
        <dbReference type="ChEBI" id="CHEBI:57692"/>
    </ligand>
</feature>
<dbReference type="InterPro" id="IPR028879">
    <property type="entry name" value="NDOR1"/>
</dbReference>
<protein>
    <recommendedName>
        <fullName evidence="10">NADPH-dependent diflavin oxidoreductase 1</fullName>
        <ecNumber evidence="10">1.18.1.-</ecNumber>
    </recommendedName>
    <alternativeName>
        <fullName evidence="10">NADPH-dependent FMN and FAD-containing oxidoreductase</fullName>
    </alternativeName>
</protein>
<dbReference type="InterPro" id="IPR017927">
    <property type="entry name" value="FAD-bd_FR_type"/>
</dbReference>
<name>A0A7M5UR69_9CNID</name>
<dbReference type="InterPro" id="IPR039261">
    <property type="entry name" value="FNR_nucleotide-bd"/>
</dbReference>
<dbReference type="GO" id="GO:0016226">
    <property type="term" value="P:iron-sulfur cluster assembly"/>
    <property type="evidence" value="ECO:0007669"/>
    <property type="project" value="UniProtKB-UniRule"/>
</dbReference>
<dbReference type="OrthoDB" id="1856718at2759"/>
<dbReference type="GO" id="GO:0005829">
    <property type="term" value="C:cytosol"/>
    <property type="evidence" value="ECO:0007669"/>
    <property type="project" value="TreeGrafter"/>
</dbReference>
<comment type="similarity">
    <text evidence="10">Belongs to the NADPH-dependent diflavin oxidoreductase NDOR1 family.</text>
</comment>
<dbReference type="Gene3D" id="3.40.50.80">
    <property type="entry name" value="Nucleotide-binding domain of ferredoxin-NADP reductase (FNR) module"/>
    <property type="match status" value="1"/>
</dbReference>
<feature type="binding site" evidence="10">
    <location>
        <begin position="526"/>
        <end position="527"/>
    </location>
    <ligand>
        <name>NADP(+)</name>
        <dbReference type="ChEBI" id="CHEBI:58349"/>
    </ligand>
</feature>
<evidence type="ECO:0000313" key="13">
    <source>
        <dbReference type="EnsemblMetazoa" id="CLYHEMP001298.1"/>
    </source>
</evidence>
<dbReference type="Gene3D" id="3.40.50.360">
    <property type="match status" value="1"/>
</dbReference>
<dbReference type="Gene3D" id="2.40.30.10">
    <property type="entry name" value="Translation factors"/>
    <property type="match status" value="1"/>
</dbReference>
<proteinExistence type="inferred from homology"/>
<comment type="similarity">
    <text evidence="10">In the N-terminal section; belongs to the flavodoxin family.</text>
</comment>
<dbReference type="InterPro" id="IPR001433">
    <property type="entry name" value="OxRdtase_FAD/NAD-bd"/>
</dbReference>
<dbReference type="Pfam" id="PF00258">
    <property type="entry name" value="Flavodoxin_1"/>
    <property type="match status" value="1"/>
</dbReference>
<dbReference type="Pfam" id="PF00175">
    <property type="entry name" value="NAD_binding_1"/>
    <property type="match status" value="1"/>
</dbReference>
<dbReference type="GO" id="GO:0016651">
    <property type="term" value="F:oxidoreductase activity, acting on NAD(P)H"/>
    <property type="evidence" value="ECO:0007669"/>
    <property type="project" value="UniProtKB-UniRule"/>
</dbReference>
<feature type="binding site" evidence="10">
    <location>
        <begin position="108"/>
        <end position="117"/>
    </location>
    <ligand>
        <name>FMN</name>
        <dbReference type="ChEBI" id="CHEBI:58210"/>
    </ligand>
</feature>
<dbReference type="RefSeq" id="XP_066919861.1">
    <property type="nucleotide sequence ID" value="XM_067063760.1"/>
</dbReference>
<evidence type="ECO:0000256" key="8">
    <source>
        <dbReference type="ARBA" id="ARBA00022857"/>
    </source>
</evidence>
<dbReference type="Pfam" id="PF00667">
    <property type="entry name" value="FAD_binding_1"/>
    <property type="match status" value="1"/>
</dbReference>
<keyword evidence="8 10" id="KW-0521">NADP</keyword>
<dbReference type="InterPro" id="IPR003097">
    <property type="entry name" value="CysJ-like_FAD-binding"/>
</dbReference>
<dbReference type="EnsemblMetazoa" id="CLYHEMT001298.1">
    <property type="protein sequence ID" value="CLYHEMP001298.1"/>
    <property type="gene ID" value="CLYHEMG001298"/>
</dbReference>
<dbReference type="EC" id="1.18.1.-" evidence="10"/>
<sequence length="608" mass="69285">MATSSDASSQATFQKKISILYGSQTGTAEDVAERIGRESRRRHLETTVSSLDDYPIANLIQENVVVFVASTTGQGDPPDNMKKFWRFILRKDLPGSSLNGINFAVLGLGDSSYLKFNFIAKKLCKRLLQLGGNQILNSGLADEQHPLGLDATIDPWLVSLWDIVLSFYPLEPNQKIIPQKQLLAAKFKVEVVDENIIVADNINDVKLNSKGDAVNEHNPWTCHINSNVKKTVENHFQDVRLLSFDLTGSDLKYVPGDVLMIKPKNRKEVLEEFFTLVKWNPQTKVKISQNWPDTPILRGLTSVITLHDLFKNYLSIQGVPKRYFFELLSHFTNSELEEERLLEFCSAEGQEDLYEYCYKPKRNYLEVLQDFPHACSNLKLEYVFDLFPPMKPRAFSIASSQKVDSNVAQILMAVVNYKTSMFLPRQGLCSTWLASLPKASEESMQCWINKGTIVFPKDNTVPVIMVGPGTGVAPFRSFMQERLQSNAKGETVLFFGCRNKTGDDFFRDEWNALGEDSPVKIFTCYSRDQPQKIYVQHLLKQQGEFIWNLISQKNAYFFIAGNSKDMPNDVINGLKEIFQSAGSMKEEESEQFFKEMEMKSRFQCETWS</sequence>
<dbReference type="InterPro" id="IPR008254">
    <property type="entry name" value="Flavodoxin/NO_synth"/>
</dbReference>
<evidence type="ECO:0000256" key="2">
    <source>
        <dbReference type="ARBA" id="ARBA00001974"/>
    </source>
</evidence>
<evidence type="ECO:0000259" key="11">
    <source>
        <dbReference type="PROSITE" id="PS50902"/>
    </source>
</evidence>
<dbReference type="GO" id="GO:0050661">
    <property type="term" value="F:NADP binding"/>
    <property type="evidence" value="ECO:0007669"/>
    <property type="project" value="UniProtKB-UniRule"/>
</dbReference>
<dbReference type="GO" id="GO:0160246">
    <property type="term" value="F:NADPH-iron-sulfur [2Fe-2S] protein oxidoreductase activity"/>
    <property type="evidence" value="ECO:0007669"/>
    <property type="project" value="InterPro"/>
</dbReference>
<reference evidence="13" key="1">
    <citation type="submission" date="2021-01" db="UniProtKB">
        <authorList>
            <consortium name="EnsemblMetazoa"/>
        </authorList>
    </citation>
    <scope>IDENTIFICATION</scope>
</reference>
<dbReference type="Gene3D" id="1.20.990.10">
    <property type="entry name" value="NADPH-cytochrome p450 Reductase, Chain A, domain 3"/>
    <property type="match status" value="1"/>
</dbReference>
<dbReference type="SUPFAM" id="SSF63380">
    <property type="entry name" value="Riboflavin synthase domain-like"/>
    <property type="match status" value="1"/>
</dbReference>
<feature type="binding site" evidence="10">
    <location>
        <begin position="427"/>
        <end position="430"/>
    </location>
    <ligand>
        <name>FAD</name>
        <dbReference type="ChEBI" id="CHEBI:57692"/>
    </ligand>
</feature>
<feature type="binding site" evidence="10">
    <location>
        <begin position="532"/>
        <end position="536"/>
    </location>
    <ligand>
        <name>NADP(+)</name>
        <dbReference type="ChEBI" id="CHEBI:58349"/>
    </ligand>
</feature>
<keyword evidence="4 10" id="KW-0963">Cytoplasm</keyword>
<comment type="cofactor">
    <cofactor evidence="2 10">
        <name>FAD</name>
        <dbReference type="ChEBI" id="CHEBI:57692"/>
    </cofactor>
</comment>
<dbReference type="PROSITE" id="PS51384">
    <property type="entry name" value="FAD_FR"/>
    <property type="match status" value="1"/>
</dbReference>
<keyword evidence="5 10" id="KW-0285">Flavoprotein</keyword>
<dbReference type="PANTHER" id="PTHR19384:SF10">
    <property type="entry name" value="NADPH-DEPENDENT DIFLAVIN OXIDOREDUCTASE 1"/>
    <property type="match status" value="1"/>
</dbReference>
<dbReference type="HAMAP" id="MF_03178">
    <property type="entry name" value="NDOR1"/>
    <property type="match status" value="1"/>
</dbReference>
<dbReference type="FunFam" id="3.40.50.360:FF:000015">
    <property type="entry name" value="NADPH-dependent diflavin oxidoreductase 1"/>
    <property type="match status" value="1"/>
</dbReference>
<feature type="domain" description="Flavodoxin-like" evidence="11">
    <location>
        <begin position="17"/>
        <end position="161"/>
    </location>
</feature>
<dbReference type="GO" id="GO:0005634">
    <property type="term" value="C:nucleus"/>
    <property type="evidence" value="ECO:0007669"/>
    <property type="project" value="UniProtKB-ARBA"/>
</dbReference>
<dbReference type="SUPFAM" id="SSF52343">
    <property type="entry name" value="Ferredoxin reductase-like, C-terminal NADP-linked domain"/>
    <property type="match status" value="1"/>
</dbReference>
<evidence type="ECO:0000256" key="5">
    <source>
        <dbReference type="ARBA" id="ARBA00022630"/>
    </source>
</evidence>
<evidence type="ECO:0000259" key="12">
    <source>
        <dbReference type="PROSITE" id="PS51384"/>
    </source>
</evidence>
<evidence type="ECO:0000256" key="3">
    <source>
        <dbReference type="ARBA" id="ARBA00004496"/>
    </source>
</evidence>
<comment type="function">
    <text evidence="10">NADPH-dependent reductase which is a central component of the cytosolic iron-sulfur (Fe-S) protein assembly (CIA) machinery. Transfers electrons from NADPH via its FAD and FMN prosthetic groups to the [2Fe-2S] cluster of the anamorsin/DRE2 homolog, another key component of the CIA machinery. In turn, this reduced cluster provides electrons for assembly of cytosolic iron-sulfur cluster proteins.</text>
</comment>